<gene>
    <name evidence="1" type="ORF">FEM03_14975</name>
</gene>
<name>A0A5R8KEL5_9BACT</name>
<protein>
    <submittedName>
        <fullName evidence="1">Uncharacterized protein</fullName>
    </submittedName>
</protein>
<organism evidence="1 2">
    <name type="scientific">Phragmitibacter flavus</name>
    <dbReference type="NCBI Taxonomy" id="2576071"/>
    <lineage>
        <taxon>Bacteria</taxon>
        <taxon>Pseudomonadati</taxon>
        <taxon>Verrucomicrobiota</taxon>
        <taxon>Verrucomicrobiia</taxon>
        <taxon>Verrucomicrobiales</taxon>
        <taxon>Verrucomicrobiaceae</taxon>
        <taxon>Phragmitibacter</taxon>
    </lineage>
</organism>
<evidence type="ECO:0000313" key="2">
    <source>
        <dbReference type="Proteomes" id="UP000306196"/>
    </source>
</evidence>
<keyword evidence="2" id="KW-1185">Reference proteome</keyword>
<reference evidence="1 2" key="1">
    <citation type="submission" date="2019-05" db="EMBL/GenBank/DDBJ databases">
        <title>Verrucobacter flavum gen. nov., sp. nov. a new member of the family Verrucomicrobiaceae.</title>
        <authorList>
            <person name="Szuroczki S."/>
            <person name="Abbaszade G."/>
            <person name="Szabo A."/>
            <person name="Felfoldi T."/>
            <person name="Schumann P."/>
            <person name="Boka K."/>
            <person name="Keki Z."/>
            <person name="Toumi M."/>
            <person name="Toth E."/>
        </authorList>
    </citation>
    <scope>NUCLEOTIDE SEQUENCE [LARGE SCALE GENOMIC DNA]</scope>
    <source>
        <strain evidence="1 2">MG-N-17</strain>
    </source>
</reference>
<sequence>MLKVTLPGYYGRTMDEDVLFDSRTFLNVSKLKLRDALPAEYLARWALLDHVFGLETEFEGIVRLGNAEPRMAISQAFIGVGQTVPELEDVEALMMAMGFEKVDAKLIANPENQYCTWYRQRDGILITDAFPRNFRKDGATGAVMPVDLMVNVVPPGGSVLLADAIEPFILPLVPPSA</sequence>
<dbReference type="AlphaFoldDB" id="A0A5R8KEL5"/>
<accession>A0A5R8KEL5</accession>
<dbReference type="Proteomes" id="UP000306196">
    <property type="component" value="Unassembled WGS sequence"/>
</dbReference>
<comment type="caution">
    <text evidence="1">The sequence shown here is derived from an EMBL/GenBank/DDBJ whole genome shotgun (WGS) entry which is preliminary data.</text>
</comment>
<dbReference type="EMBL" id="VAUV01000010">
    <property type="protein sequence ID" value="TLD70029.1"/>
    <property type="molecule type" value="Genomic_DNA"/>
</dbReference>
<evidence type="ECO:0000313" key="1">
    <source>
        <dbReference type="EMBL" id="TLD70029.1"/>
    </source>
</evidence>
<proteinExistence type="predicted"/>